<dbReference type="Pfam" id="PF00106">
    <property type="entry name" value="adh_short"/>
    <property type="match status" value="1"/>
</dbReference>
<evidence type="ECO:0000313" key="5">
    <source>
        <dbReference type="Proteomes" id="UP000824071"/>
    </source>
</evidence>
<proteinExistence type="inferred from homology"/>
<dbReference type="Gene3D" id="3.40.50.720">
    <property type="entry name" value="NAD(P)-binding Rossmann-like Domain"/>
    <property type="match status" value="1"/>
</dbReference>
<comment type="caution">
    <text evidence="4">The sequence shown here is derived from an EMBL/GenBank/DDBJ whole genome shotgun (WGS) entry which is preliminary data.</text>
</comment>
<dbReference type="PANTHER" id="PTHR44196:SF1">
    <property type="entry name" value="DEHYDROGENASE_REDUCTASE SDR FAMILY MEMBER 7B"/>
    <property type="match status" value="1"/>
</dbReference>
<dbReference type="PRINTS" id="PR00080">
    <property type="entry name" value="SDRFAMILY"/>
</dbReference>
<dbReference type="GO" id="GO:0016020">
    <property type="term" value="C:membrane"/>
    <property type="evidence" value="ECO:0007669"/>
    <property type="project" value="TreeGrafter"/>
</dbReference>
<comment type="similarity">
    <text evidence="1 3">Belongs to the short-chain dehydrogenases/reductases (SDR) family.</text>
</comment>
<dbReference type="EMBL" id="DVMW01000010">
    <property type="protein sequence ID" value="HIU35194.1"/>
    <property type="molecule type" value="Genomic_DNA"/>
</dbReference>
<dbReference type="AlphaFoldDB" id="A0A9D1IFR1"/>
<protein>
    <submittedName>
        <fullName evidence="4">SDR family oxidoreductase</fullName>
    </submittedName>
</protein>
<dbReference type="InterPro" id="IPR020904">
    <property type="entry name" value="Sc_DH/Rdtase_CS"/>
</dbReference>
<name>A0A9D1IFR1_9FIRM</name>
<keyword evidence="2" id="KW-0560">Oxidoreductase</keyword>
<reference evidence="4" key="2">
    <citation type="journal article" date="2021" name="PeerJ">
        <title>Extensive microbial diversity within the chicken gut microbiome revealed by metagenomics and culture.</title>
        <authorList>
            <person name="Gilroy R."/>
            <person name="Ravi A."/>
            <person name="Getino M."/>
            <person name="Pursley I."/>
            <person name="Horton D.L."/>
            <person name="Alikhan N.F."/>
            <person name="Baker D."/>
            <person name="Gharbi K."/>
            <person name="Hall N."/>
            <person name="Watson M."/>
            <person name="Adriaenssens E.M."/>
            <person name="Foster-Nyarko E."/>
            <person name="Jarju S."/>
            <person name="Secka A."/>
            <person name="Antonio M."/>
            <person name="Oren A."/>
            <person name="Chaudhuri R.R."/>
            <person name="La Ragione R."/>
            <person name="Hildebrand F."/>
            <person name="Pallen M.J."/>
        </authorList>
    </citation>
    <scope>NUCLEOTIDE SEQUENCE</scope>
    <source>
        <strain evidence="4">ChiGjej1B1-19959</strain>
    </source>
</reference>
<evidence type="ECO:0000256" key="1">
    <source>
        <dbReference type="ARBA" id="ARBA00006484"/>
    </source>
</evidence>
<dbReference type="PANTHER" id="PTHR44196">
    <property type="entry name" value="DEHYDROGENASE/REDUCTASE SDR FAMILY MEMBER 7B"/>
    <property type="match status" value="1"/>
</dbReference>
<sequence length="278" mass="31302">MDKNWLNFKTVIVTGASSGMGKGIAEKLIKEHGCNVIGVARSEQKMQKFVEELGEYKDRFTYQLFDVSSLENWENFRKYLEDNRIQPDILINNAGILPKFDKFQHYTIEEIERAMNINFYSAVYSMHILLPLLLKSPSAAIINVDSSASLMSLAGTSVYSASKSALKSLTESLREELRGKCYVGIVCPGFTKTDIFRNQGSSDEKAQKMLNMVSTSCDKMVKLIMHGVGNQRELMVFGKDAAFMNYFGRIMPVLGGRLFSAVMKMSKLPLFDGVFKED</sequence>
<gene>
    <name evidence="4" type="ORF">IAC53_01120</name>
</gene>
<dbReference type="SUPFAM" id="SSF51735">
    <property type="entry name" value="NAD(P)-binding Rossmann-fold domains"/>
    <property type="match status" value="1"/>
</dbReference>
<dbReference type="PROSITE" id="PS00061">
    <property type="entry name" value="ADH_SHORT"/>
    <property type="match status" value="1"/>
</dbReference>
<dbReference type="InterPro" id="IPR036291">
    <property type="entry name" value="NAD(P)-bd_dom_sf"/>
</dbReference>
<dbReference type="InterPro" id="IPR002347">
    <property type="entry name" value="SDR_fam"/>
</dbReference>
<evidence type="ECO:0000313" key="4">
    <source>
        <dbReference type="EMBL" id="HIU35194.1"/>
    </source>
</evidence>
<dbReference type="PRINTS" id="PR00081">
    <property type="entry name" value="GDHRDH"/>
</dbReference>
<dbReference type="Proteomes" id="UP000824071">
    <property type="component" value="Unassembled WGS sequence"/>
</dbReference>
<dbReference type="GO" id="GO:0016491">
    <property type="term" value="F:oxidoreductase activity"/>
    <property type="evidence" value="ECO:0007669"/>
    <property type="project" value="UniProtKB-KW"/>
</dbReference>
<reference evidence="4" key="1">
    <citation type="submission" date="2020-10" db="EMBL/GenBank/DDBJ databases">
        <authorList>
            <person name="Gilroy R."/>
        </authorList>
    </citation>
    <scope>NUCLEOTIDE SEQUENCE</scope>
    <source>
        <strain evidence="4">ChiGjej1B1-19959</strain>
    </source>
</reference>
<organism evidence="4 5">
    <name type="scientific">Candidatus Fimenecus excrementigallinarum</name>
    <dbReference type="NCBI Taxonomy" id="2840816"/>
    <lineage>
        <taxon>Bacteria</taxon>
        <taxon>Bacillati</taxon>
        <taxon>Bacillota</taxon>
        <taxon>Clostridia</taxon>
        <taxon>Candidatus Fimenecus</taxon>
    </lineage>
</organism>
<evidence type="ECO:0000256" key="3">
    <source>
        <dbReference type="RuleBase" id="RU000363"/>
    </source>
</evidence>
<accession>A0A9D1IFR1</accession>
<evidence type="ECO:0000256" key="2">
    <source>
        <dbReference type="ARBA" id="ARBA00023002"/>
    </source>
</evidence>